<dbReference type="Proteomes" id="UP000694844">
    <property type="component" value="Chromosome 4"/>
</dbReference>
<keyword evidence="1" id="KW-1133">Transmembrane helix</keyword>
<dbReference type="SUPFAM" id="SSF53335">
    <property type="entry name" value="S-adenosyl-L-methionine-dependent methyltransferases"/>
    <property type="match status" value="1"/>
</dbReference>
<dbReference type="InterPro" id="IPR053202">
    <property type="entry name" value="EGF_Rcpt_Signaling_Reg"/>
</dbReference>
<dbReference type="GO" id="GO:0005886">
    <property type="term" value="C:plasma membrane"/>
    <property type="evidence" value="ECO:0007669"/>
    <property type="project" value="TreeGrafter"/>
</dbReference>
<evidence type="ECO:0000259" key="2">
    <source>
        <dbReference type="Pfam" id="PF05050"/>
    </source>
</evidence>
<evidence type="ECO:0000256" key="1">
    <source>
        <dbReference type="SAM" id="Phobius"/>
    </source>
</evidence>
<dbReference type="Gene3D" id="3.40.50.150">
    <property type="entry name" value="Vaccinia Virus protein VP39"/>
    <property type="match status" value="1"/>
</dbReference>
<gene>
    <name evidence="4 5" type="primary">LOC111128850</name>
</gene>
<keyword evidence="1" id="KW-0812">Transmembrane</keyword>
<reference evidence="4 5" key="1">
    <citation type="submission" date="2025-04" db="UniProtKB">
        <authorList>
            <consortium name="RefSeq"/>
        </authorList>
    </citation>
    <scope>IDENTIFICATION</scope>
    <source>
        <tissue evidence="4 5">Whole sample</tissue>
    </source>
</reference>
<dbReference type="OrthoDB" id="6352234at2759"/>
<dbReference type="GO" id="GO:0016197">
    <property type="term" value="P:endosomal transport"/>
    <property type="evidence" value="ECO:0007669"/>
    <property type="project" value="TreeGrafter"/>
</dbReference>
<dbReference type="GO" id="GO:0005794">
    <property type="term" value="C:Golgi apparatus"/>
    <property type="evidence" value="ECO:0007669"/>
    <property type="project" value="TreeGrafter"/>
</dbReference>
<accession>A0A8B8DS16</accession>
<dbReference type="AlphaFoldDB" id="A0A8B8DS16"/>
<dbReference type="Pfam" id="PF05050">
    <property type="entry name" value="Methyltransf_21"/>
    <property type="match status" value="1"/>
</dbReference>
<evidence type="ECO:0000313" key="3">
    <source>
        <dbReference type="Proteomes" id="UP000694844"/>
    </source>
</evidence>
<name>A0A8B8DS16_CRAVI</name>
<dbReference type="InterPro" id="IPR029063">
    <property type="entry name" value="SAM-dependent_MTases_sf"/>
</dbReference>
<dbReference type="InterPro" id="IPR006342">
    <property type="entry name" value="FkbM_mtfrase"/>
</dbReference>
<dbReference type="GO" id="GO:0006888">
    <property type="term" value="P:endoplasmic reticulum to Golgi vesicle-mediated transport"/>
    <property type="evidence" value="ECO:0007669"/>
    <property type="project" value="TreeGrafter"/>
</dbReference>
<dbReference type="KEGG" id="cvn:111128850"/>
<feature type="transmembrane region" description="Helical" evidence="1">
    <location>
        <begin position="6"/>
        <end position="29"/>
    </location>
</feature>
<evidence type="ECO:0000313" key="4">
    <source>
        <dbReference type="RefSeq" id="XP_022330453.1"/>
    </source>
</evidence>
<sequence length="328" mass="38133">MDGSRVVLTIAVVGVMLLVSLLFAMKMFITSHDQSYNIRELPEARIRSVIDVYRERKQINEDTAPSNTCYEPKMFHPVMILQNRTRGFDYRAATYKLNAEKVAMDDGRLLSLIRNYWLQNPSLLQYKFYDNRIDYSSGQSSLVDNLLNNKERGFYVECGAYDGETQSTTLLFERYRKWQGLLIEPDPMNFHKLMLKRRMAFILNACVSPYPYPVMMRLARRGLYSRLEANTSQSYTFVQCFPLQSILLALDLQAVDFLSLDVGGLEFSILQTMPLKSTHINVISVSCDHCSDKNETDLQSFLKDNQYNLFTKLENYNMLSKDLIFHRN</sequence>
<dbReference type="GeneID" id="111128850"/>
<protein>
    <submittedName>
        <fullName evidence="4 5">Uncharacterized protein LOC111128850</fullName>
    </submittedName>
</protein>
<keyword evidence="3" id="KW-1185">Reference proteome</keyword>
<dbReference type="PANTHER" id="PTHR34009:SF2">
    <property type="entry name" value="PROTEIN STAR"/>
    <property type="match status" value="1"/>
</dbReference>
<organism evidence="3 4">
    <name type="scientific">Crassostrea virginica</name>
    <name type="common">Eastern oyster</name>
    <dbReference type="NCBI Taxonomy" id="6565"/>
    <lineage>
        <taxon>Eukaryota</taxon>
        <taxon>Metazoa</taxon>
        <taxon>Spiralia</taxon>
        <taxon>Lophotrochozoa</taxon>
        <taxon>Mollusca</taxon>
        <taxon>Bivalvia</taxon>
        <taxon>Autobranchia</taxon>
        <taxon>Pteriomorphia</taxon>
        <taxon>Ostreida</taxon>
        <taxon>Ostreoidea</taxon>
        <taxon>Ostreidae</taxon>
        <taxon>Crassostrea</taxon>
    </lineage>
</organism>
<feature type="domain" description="Methyltransferase FkbM" evidence="2">
    <location>
        <begin position="157"/>
        <end position="291"/>
    </location>
</feature>
<dbReference type="RefSeq" id="XP_022330453.1">
    <property type="nucleotide sequence ID" value="XM_022474745.1"/>
</dbReference>
<dbReference type="GO" id="GO:0005789">
    <property type="term" value="C:endoplasmic reticulum membrane"/>
    <property type="evidence" value="ECO:0007669"/>
    <property type="project" value="TreeGrafter"/>
</dbReference>
<proteinExistence type="predicted"/>
<evidence type="ECO:0000313" key="5">
    <source>
        <dbReference type="RefSeq" id="XP_022330454.1"/>
    </source>
</evidence>
<dbReference type="RefSeq" id="XP_022330454.1">
    <property type="nucleotide sequence ID" value="XM_022474746.1"/>
</dbReference>
<keyword evidence="1" id="KW-0472">Membrane</keyword>
<dbReference type="PANTHER" id="PTHR34009">
    <property type="entry name" value="PROTEIN STAR"/>
    <property type="match status" value="1"/>
</dbReference>
<dbReference type="GO" id="GO:0031902">
    <property type="term" value="C:late endosome membrane"/>
    <property type="evidence" value="ECO:0007669"/>
    <property type="project" value="TreeGrafter"/>
</dbReference>